<accession>A0A1M6A1S8</accession>
<protein>
    <submittedName>
        <fullName evidence="1">Uncharacterized protein</fullName>
    </submittedName>
</protein>
<gene>
    <name evidence="1" type="ORF">SAMN04488096_10111</name>
</gene>
<keyword evidence="2" id="KW-1185">Reference proteome</keyword>
<reference evidence="1 2" key="1">
    <citation type="submission" date="2016-11" db="EMBL/GenBank/DDBJ databases">
        <authorList>
            <person name="Jaros S."/>
            <person name="Januszkiewicz K."/>
            <person name="Wedrychowicz H."/>
        </authorList>
    </citation>
    <scope>NUCLEOTIDE SEQUENCE [LARGE SCALE GENOMIC DNA]</scope>
    <source>
        <strain evidence="1 2">DSM 21425</strain>
    </source>
</reference>
<evidence type="ECO:0000313" key="2">
    <source>
        <dbReference type="Proteomes" id="UP000184225"/>
    </source>
</evidence>
<dbReference type="RefSeq" id="WP_073146988.1">
    <property type="nucleotide sequence ID" value="NZ_FQYY01000001.1"/>
</dbReference>
<organism evidence="1 2">
    <name type="scientific">Mesonia phycicola</name>
    <dbReference type="NCBI Taxonomy" id="579105"/>
    <lineage>
        <taxon>Bacteria</taxon>
        <taxon>Pseudomonadati</taxon>
        <taxon>Bacteroidota</taxon>
        <taxon>Flavobacteriia</taxon>
        <taxon>Flavobacteriales</taxon>
        <taxon>Flavobacteriaceae</taxon>
        <taxon>Mesonia</taxon>
    </lineage>
</organism>
<dbReference type="Proteomes" id="UP000184225">
    <property type="component" value="Unassembled WGS sequence"/>
</dbReference>
<sequence>MKQLLFTILFFNLNFGFSQIPNNSYEINKKIELNYISLEVECFYNRTDGGKILKKIVLNRYSDTLSHLFKIYDQKDTIGDHKLSLKQLFSKYAIKIPTSKFDEIALLLKDLDVNKINEIYSKPDNLTDGCQNVLTFSDNIYTIKINAHAPEALPIKRGLLNFYNLYRKIWDLAVRY</sequence>
<dbReference type="AlphaFoldDB" id="A0A1M6A1S8"/>
<evidence type="ECO:0000313" key="1">
    <source>
        <dbReference type="EMBL" id="SHI30385.1"/>
    </source>
</evidence>
<proteinExistence type="predicted"/>
<dbReference type="EMBL" id="FQYY01000001">
    <property type="protein sequence ID" value="SHI30385.1"/>
    <property type="molecule type" value="Genomic_DNA"/>
</dbReference>
<name>A0A1M6A1S8_9FLAO</name>